<dbReference type="EMBL" id="FNGP01000001">
    <property type="protein sequence ID" value="SDL17557.1"/>
    <property type="molecule type" value="Genomic_DNA"/>
</dbReference>
<dbReference type="InterPro" id="IPR029058">
    <property type="entry name" value="AB_hydrolase_fold"/>
</dbReference>
<protein>
    <submittedName>
        <fullName evidence="3">Acetyl esterase/lipase</fullName>
    </submittedName>
</protein>
<dbReference type="AlphaFoldDB" id="A0A1G9HX21"/>
<keyword evidence="1" id="KW-0378">Hydrolase</keyword>
<proteinExistence type="predicted"/>
<dbReference type="SUPFAM" id="SSF53474">
    <property type="entry name" value="alpha/beta-Hydrolases"/>
    <property type="match status" value="1"/>
</dbReference>
<dbReference type="Pfam" id="PF07859">
    <property type="entry name" value="Abhydrolase_3"/>
    <property type="match status" value="1"/>
</dbReference>
<dbReference type="GO" id="GO:0016787">
    <property type="term" value="F:hydrolase activity"/>
    <property type="evidence" value="ECO:0007669"/>
    <property type="project" value="UniProtKB-KW"/>
</dbReference>
<evidence type="ECO:0000256" key="1">
    <source>
        <dbReference type="ARBA" id="ARBA00022801"/>
    </source>
</evidence>
<organism evidence="3 4">
    <name type="scientific">Tessaracoccus oleiagri</name>
    <dbReference type="NCBI Taxonomy" id="686624"/>
    <lineage>
        <taxon>Bacteria</taxon>
        <taxon>Bacillati</taxon>
        <taxon>Actinomycetota</taxon>
        <taxon>Actinomycetes</taxon>
        <taxon>Propionibacteriales</taxon>
        <taxon>Propionibacteriaceae</taxon>
        <taxon>Tessaracoccus</taxon>
    </lineage>
</organism>
<evidence type="ECO:0000259" key="2">
    <source>
        <dbReference type="Pfam" id="PF07859"/>
    </source>
</evidence>
<dbReference type="InterPro" id="IPR050300">
    <property type="entry name" value="GDXG_lipolytic_enzyme"/>
</dbReference>
<feature type="domain" description="Alpha/beta hydrolase fold-3" evidence="2">
    <location>
        <begin position="88"/>
        <end position="293"/>
    </location>
</feature>
<dbReference type="OrthoDB" id="3209779at2"/>
<evidence type="ECO:0000313" key="4">
    <source>
        <dbReference type="Proteomes" id="UP000199475"/>
    </source>
</evidence>
<dbReference type="Proteomes" id="UP000199475">
    <property type="component" value="Unassembled WGS sequence"/>
</dbReference>
<name>A0A1G9HX21_9ACTN</name>
<dbReference type="Gene3D" id="3.40.50.1820">
    <property type="entry name" value="alpha/beta hydrolase"/>
    <property type="match status" value="1"/>
</dbReference>
<dbReference type="InterPro" id="IPR013094">
    <property type="entry name" value="AB_hydrolase_3"/>
</dbReference>
<dbReference type="PANTHER" id="PTHR48081:SF8">
    <property type="entry name" value="ALPHA_BETA HYDROLASE FOLD-3 DOMAIN-CONTAINING PROTEIN-RELATED"/>
    <property type="match status" value="1"/>
</dbReference>
<keyword evidence="4" id="KW-1185">Reference proteome</keyword>
<dbReference type="STRING" id="686624.SAMN04488242_0588"/>
<gene>
    <name evidence="3" type="ORF">SAMN04488242_0588</name>
</gene>
<sequence>MTEPVHPRPPFEPHTALMLAAFVRDGLYVPLDPATIAATRKPVEESRDHVLRTTGLEHRDLTIPGPDGDLTVAVLRRPGDTEPGPLFLWFHGGGLIQGNRFSSVDQLAPMIERHGGVIVSPEYRLAPEHPAPAGMEDCYATFLWAVAHAEELGGDPSRVLVTGASAGGNLALAVALAARDRRGPGILGVLAPYPMLDDRNDSVAVRQFWDEGTWTGHDNEVAWDATLGERRGTDDVSYLEAPARAEWLGDLPPIFLDVASTEPFRDEVVDFASRVWRDGGDAELHVYPGGTHVHEVLSAKSWIGEGVFRARGEWVARLLDPVDPSVTYDHVVASGKYPLLGSGPLETQGVAR</sequence>
<reference evidence="3 4" key="1">
    <citation type="submission" date="2016-10" db="EMBL/GenBank/DDBJ databases">
        <authorList>
            <person name="de Groot N.N."/>
        </authorList>
    </citation>
    <scope>NUCLEOTIDE SEQUENCE [LARGE SCALE GENOMIC DNA]</scope>
    <source>
        <strain evidence="3 4">CGMCC 1.9159</strain>
    </source>
</reference>
<dbReference type="PANTHER" id="PTHR48081">
    <property type="entry name" value="AB HYDROLASE SUPERFAMILY PROTEIN C4A8.06C"/>
    <property type="match status" value="1"/>
</dbReference>
<accession>A0A1G9HX21</accession>
<dbReference type="RefSeq" id="WP_093248746.1">
    <property type="nucleotide sequence ID" value="NZ_FNGP01000001.1"/>
</dbReference>
<evidence type="ECO:0000313" key="3">
    <source>
        <dbReference type="EMBL" id="SDL17557.1"/>
    </source>
</evidence>